<dbReference type="Gene3D" id="2.60.40.10">
    <property type="entry name" value="Immunoglobulins"/>
    <property type="match status" value="1"/>
</dbReference>
<evidence type="ECO:0000259" key="2">
    <source>
        <dbReference type="PROSITE" id="PS50835"/>
    </source>
</evidence>
<feature type="compositionally biased region" description="Low complexity" evidence="1">
    <location>
        <begin position="1"/>
        <end position="21"/>
    </location>
</feature>
<feature type="compositionally biased region" description="Basic and acidic residues" evidence="1">
    <location>
        <begin position="22"/>
        <end position="42"/>
    </location>
</feature>
<dbReference type="AlphaFoldDB" id="A0A7R9ETE5"/>
<feature type="region of interest" description="Disordered" evidence="1">
    <location>
        <begin position="1"/>
        <end position="42"/>
    </location>
</feature>
<accession>A0A7R9ETE5</accession>
<organism evidence="3">
    <name type="scientific">Timema bartmani</name>
    <dbReference type="NCBI Taxonomy" id="61472"/>
    <lineage>
        <taxon>Eukaryota</taxon>
        <taxon>Metazoa</taxon>
        <taxon>Ecdysozoa</taxon>
        <taxon>Arthropoda</taxon>
        <taxon>Hexapoda</taxon>
        <taxon>Insecta</taxon>
        <taxon>Pterygota</taxon>
        <taxon>Neoptera</taxon>
        <taxon>Polyneoptera</taxon>
        <taxon>Phasmatodea</taxon>
        <taxon>Timematodea</taxon>
        <taxon>Timematoidea</taxon>
        <taxon>Timematidae</taxon>
        <taxon>Timema</taxon>
    </lineage>
</organism>
<dbReference type="CDD" id="cd00096">
    <property type="entry name" value="Ig"/>
    <property type="match status" value="1"/>
</dbReference>
<dbReference type="Pfam" id="PF07679">
    <property type="entry name" value="I-set"/>
    <property type="match status" value="1"/>
</dbReference>
<evidence type="ECO:0000256" key="1">
    <source>
        <dbReference type="SAM" id="MobiDB-lite"/>
    </source>
</evidence>
<sequence>MASLVLTDSSQLTSDSQQLGQGKEDKMDHSSIKHSSPDRDSNLELPVLGSQAQHETSALVNYATEAGRIKFETLPVIKRELKDMRCCDGDAVTLECRVQATPTPDIRWEKGGRLLPLGGDFVSEFDGETARLTIHQVYPEDEGEYTCVAYSDLGRAATSACLVVDVSFYQ</sequence>
<dbReference type="SUPFAM" id="SSF48726">
    <property type="entry name" value="Immunoglobulin"/>
    <property type="match status" value="1"/>
</dbReference>
<gene>
    <name evidence="3" type="ORF">TBIB3V08_LOCUS3535</name>
</gene>
<dbReference type="InterPro" id="IPR007110">
    <property type="entry name" value="Ig-like_dom"/>
</dbReference>
<dbReference type="EMBL" id="OD565182">
    <property type="protein sequence ID" value="CAD7441061.1"/>
    <property type="molecule type" value="Genomic_DNA"/>
</dbReference>
<dbReference type="InterPro" id="IPR003598">
    <property type="entry name" value="Ig_sub2"/>
</dbReference>
<dbReference type="PANTHER" id="PTHR47633:SF4">
    <property type="entry name" value="MYOPALLADIN ISOFORM X1"/>
    <property type="match status" value="1"/>
</dbReference>
<proteinExistence type="predicted"/>
<reference evidence="3" key="1">
    <citation type="submission" date="2020-11" db="EMBL/GenBank/DDBJ databases">
        <authorList>
            <person name="Tran Van P."/>
        </authorList>
    </citation>
    <scope>NUCLEOTIDE SEQUENCE</scope>
</reference>
<dbReference type="InterPro" id="IPR036179">
    <property type="entry name" value="Ig-like_dom_sf"/>
</dbReference>
<dbReference type="InterPro" id="IPR013783">
    <property type="entry name" value="Ig-like_fold"/>
</dbReference>
<dbReference type="PROSITE" id="PS50835">
    <property type="entry name" value="IG_LIKE"/>
    <property type="match status" value="1"/>
</dbReference>
<evidence type="ECO:0000313" key="3">
    <source>
        <dbReference type="EMBL" id="CAD7441061.1"/>
    </source>
</evidence>
<dbReference type="InterPro" id="IPR003599">
    <property type="entry name" value="Ig_sub"/>
</dbReference>
<dbReference type="SMART" id="SM00408">
    <property type="entry name" value="IGc2"/>
    <property type="match status" value="1"/>
</dbReference>
<dbReference type="FunFam" id="2.60.40.10:FF:000612">
    <property type="entry name" value="palladin isoform X1"/>
    <property type="match status" value="1"/>
</dbReference>
<name>A0A7R9ETE5_9NEOP</name>
<dbReference type="PANTHER" id="PTHR47633">
    <property type="entry name" value="IMMUNOGLOBULIN"/>
    <property type="match status" value="1"/>
</dbReference>
<feature type="domain" description="Ig-like" evidence="2">
    <location>
        <begin position="75"/>
        <end position="163"/>
    </location>
</feature>
<dbReference type="InterPro" id="IPR013098">
    <property type="entry name" value="Ig_I-set"/>
</dbReference>
<dbReference type="SMART" id="SM00409">
    <property type="entry name" value="IG"/>
    <property type="match status" value="1"/>
</dbReference>
<protein>
    <recommendedName>
        <fullName evidence="2">Ig-like domain-containing protein</fullName>
    </recommendedName>
</protein>